<accession>A0ABN5JHS1</accession>
<keyword evidence="1" id="KW-0812">Transmembrane</keyword>
<name>A0ABN5JHS1_FUSVA</name>
<dbReference type="RefSeq" id="WP_005948127.1">
    <property type="nucleotide sequence ID" value="NZ_CP028103.1"/>
</dbReference>
<reference evidence="3" key="1">
    <citation type="journal article" date="2018" name="MSphere">
        <title>Fusobacterium Genomics Using MinION and Illumina Sequencing Enables Genome Completion and Correction.</title>
        <authorList>
            <person name="Todd S.M."/>
            <person name="Settlage R.E."/>
            <person name="Lahmers K.K."/>
            <person name="Slade D.J."/>
        </authorList>
    </citation>
    <scope>NUCLEOTIDE SEQUENCE [LARGE SCALE GENOMIC DNA]</scope>
    <source>
        <strain evidence="3">ATCC 27725</strain>
    </source>
</reference>
<evidence type="ECO:0000313" key="3">
    <source>
        <dbReference type="Proteomes" id="UP000241238"/>
    </source>
</evidence>
<dbReference type="Proteomes" id="UP000241238">
    <property type="component" value="Chromosome"/>
</dbReference>
<keyword evidence="1" id="KW-0472">Membrane</keyword>
<feature type="transmembrane region" description="Helical" evidence="1">
    <location>
        <begin position="6"/>
        <end position="23"/>
    </location>
</feature>
<evidence type="ECO:0008006" key="4">
    <source>
        <dbReference type="Google" id="ProtNLM"/>
    </source>
</evidence>
<sequence length="162" mass="18676">MNKEIILLMITIILVIFGFYCLYKYKKETLWVIACYVVTRAEEEFISGEGKKKLEYAIKEFKKRIPTYLSWFISEKFIIYLIEEALKTLQKTFKSSKDKQLTIVNEILKTATTGAPKDILKVAEEMQKDINSKGYIEGYLEGKTDLRGNNNIVGGLKVGIKL</sequence>
<dbReference type="GeneID" id="77468586"/>
<keyword evidence="1" id="KW-1133">Transmembrane helix</keyword>
<proteinExistence type="predicted"/>
<protein>
    <recommendedName>
        <fullName evidence="4">Phage holin, LL-H family</fullName>
    </recommendedName>
</protein>
<keyword evidence="3" id="KW-1185">Reference proteome</keyword>
<dbReference type="EMBL" id="CP028103">
    <property type="protein sequence ID" value="AVQ31777.1"/>
    <property type="molecule type" value="Genomic_DNA"/>
</dbReference>
<evidence type="ECO:0000313" key="2">
    <source>
        <dbReference type="EMBL" id="AVQ31777.1"/>
    </source>
</evidence>
<organism evidence="2 3">
    <name type="scientific">Fusobacterium varium ATCC 27725</name>
    <dbReference type="NCBI Taxonomy" id="469618"/>
    <lineage>
        <taxon>Bacteria</taxon>
        <taxon>Fusobacteriati</taxon>
        <taxon>Fusobacteriota</taxon>
        <taxon>Fusobacteriia</taxon>
        <taxon>Fusobacteriales</taxon>
        <taxon>Fusobacteriaceae</taxon>
        <taxon>Fusobacterium</taxon>
    </lineage>
</organism>
<gene>
    <name evidence="2" type="ORF">C4N18_11335</name>
</gene>
<evidence type="ECO:0000256" key="1">
    <source>
        <dbReference type="SAM" id="Phobius"/>
    </source>
</evidence>